<proteinExistence type="predicted"/>
<dbReference type="KEGG" id="lfp:Y981_09065"/>
<dbReference type="Proteomes" id="UP000027059">
    <property type="component" value="Chromosome"/>
</dbReference>
<feature type="region of interest" description="Disordered" evidence="1">
    <location>
        <begin position="1"/>
        <end position="37"/>
    </location>
</feature>
<evidence type="ECO:0000313" key="2">
    <source>
        <dbReference type="EMBL" id="AIA31854.1"/>
    </source>
</evidence>
<sequence>MDFLDDLRPSGDPSDVRRDKWASCEGGLPPPGRIPSTRDESPALTLVLLTRYIARSVRFYAGFFYSFDFPGNGTLSGVSRKPLNQFVDILQYRLGLEDIVDDRTGTGYILEFVGMSGFPFQSRACRSTLFPKRPADCMLGLSSFGCFSQRSRPTLPEDLFSGRLVPGCGTNQYQSISPNLSLYGDLGLGVGNVVAGKNFRRGMLPLCPFNSVFFLVRLMTELSFGKRSVRGFLFNPFFFIDF</sequence>
<gene>
    <name evidence="2" type="ORF">Y981_09065</name>
</gene>
<keyword evidence="3" id="KW-1185">Reference proteome</keyword>
<protein>
    <submittedName>
        <fullName evidence="2">Uncharacterized protein</fullName>
    </submittedName>
</protein>
<reference evidence="3" key="1">
    <citation type="submission" date="2014-02" db="EMBL/GenBank/DDBJ databases">
        <title>Complete genome sequence and comparative genomic analysis of the nitrogen-fixing bacterium Leptospirillum ferriphilum YSK.</title>
        <authorList>
            <person name="Guo X."/>
            <person name="Yin H."/>
            <person name="Liang Y."/>
            <person name="Hu Q."/>
            <person name="Ma L."/>
            <person name="Xiao Y."/>
            <person name="Zhang X."/>
            <person name="Qiu G."/>
            <person name="Liu X."/>
        </authorList>
    </citation>
    <scope>NUCLEOTIDE SEQUENCE [LARGE SCALE GENOMIC DNA]</scope>
    <source>
        <strain evidence="3">YSK</strain>
    </source>
</reference>
<dbReference type="HOGENOM" id="CLU_100179_0_0_0"/>
<name>A0A059XTC0_9BACT</name>
<evidence type="ECO:0000256" key="1">
    <source>
        <dbReference type="SAM" id="MobiDB-lite"/>
    </source>
</evidence>
<feature type="compositionally biased region" description="Basic and acidic residues" evidence="1">
    <location>
        <begin position="1"/>
        <end position="22"/>
    </location>
</feature>
<evidence type="ECO:0000313" key="3">
    <source>
        <dbReference type="Proteomes" id="UP000027059"/>
    </source>
</evidence>
<dbReference type="RefSeq" id="WP_051613862.1">
    <property type="nucleotide sequence ID" value="NZ_CP007243.1"/>
</dbReference>
<dbReference type="EMBL" id="CP007243">
    <property type="protein sequence ID" value="AIA31854.1"/>
    <property type="molecule type" value="Genomic_DNA"/>
</dbReference>
<reference evidence="2 3" key="2">
    <citation type="journal article" date="2015" name="Biomed. Res. Int.">
        <title>Effects of Arsenite Resistance on the Growth and Functional Gene Expression of Leptospirillum ferriphilum and Acidithiobacillus thiooxidans in Pure Culture and Coculture.</title>
        <authorList>
            <person name="Jiang H."/>
            <person name="Liang Y."/>
            <person name="Yin H."/>
            <person name="Xiao Y."/>
            <person name="Guo X."/>
            <person name="Xu Y."/>
            <person name="Hu Q."/>
            <person name="Liu H."/>
            <person name="Liu X."/>
        </authorList>
    </citation>
    <scope>NUCLEOTIDE SEQUENCE [LARGE SCALE GENOMIC DNA]</scope>
    <source>
        <strain evidence="2 3">YSK</strain>
    </source>
</reference>
<dbReference type="AlphaFoldDB" id="A0A059XTC0"/>
<organism evidence="2 3">
    <name type="scientific">Leptospirillum ferriphilum YSK</name>
    <dbReference type="NCBI Taxonomy" id="1441628"/>
    <lineage>
        <taxon>Bacteria</taxon>
        <taxon>Pseudomonadati</taxon>
        <taxon>Nitrospirota</taxon>
        <taxon>Nitrospiria</taxon>
        <taxon>Nitrospirales</taxon>
        <taxon>Nitrospiraceae</taxon>
        <taxon>Leptospirillum</taxon>
    </lineage>
</organism>
<accession>A0A059XTC0</accession>